<accession>A0A0F9P573</accession>
<comment type="caution">
    <text evidence="1">The sequence shown here is derived from an EMBL/GenBank/DDBJ whole genome shotgun (WGS) entry which is preliminary data.</text>
</comment>
<name>A0A0F9P573_9ZZZZ</name>
<gene>
    <name evidence="1" type="ORF">LCGC14_0944240</name>
</gene>
<protein>
    <submittedName>
        <fullName evidence="1">Uncharacterized protein</fullName>
    </submittedName>
</protein>
<reference evidence="1" key="1">
    <citation type="journal article" date="2015" name="Nature">
        <title>Complex archaea that bridge the gap between prokaryotes and eukaryotes.</title>
        <authorList>
            <person name="Spang A."/>
            <person name="Saw J.H."/>
            <person name="Jorgensen S.L."/>
            <person name="Zaremba-Niedzwiedzka K."/>
            <person name="Martijn J."/>
            <person name="Lind A.E."/>
            <person name="van Eijk R."/>
            <person name="Schleper C."/>
            <person name="Guy L."/>
            <person name="Ettema T.J."/>
        </authorList>
    </citation>
    <scope>NUCLEOTIDE SEQUENCE</scope>
</reference>
<dbReference type="AlphaFoldDB" id="A0A0F9P573"/>
<proteinExistence type="predicted"/>
<dbReference type="EMBL" id="LAZR01003322">
    <property type="protein sequence ID" value="KKN19567.1"/>
    <property type="molecule type" value="Genomic_DNA"/>
</dbReference>
<sequence>LRIMKGGDEVQKEKCSECKTVQETMFFKGPKVRIKNKGK</sequence>
<feature type="non-terminal residue" evidence="1">
    <location>
        <position position="1"/>
    </location>
</feature>
<evidence type="ECO:0000313" key="1">
    <source>
        <dbReference type="EMBL" id="KKN19567.1"/>
    </source>
</evidence>
<organism evidence="1">
    <name type="scientific">marine sediment metagenome</name>
    <dbReference type="NCBI Taxonomy" id="412755"/>
    <lineage>
        <taxon>unclassified sequences</taxon>
        <taxon>metagenomes</taxon>
        <taxon>ecological metagenomes</taxon>
    </lineage>
</organism>